<dbReference type="Proteomes" id="UP001174909">
    <property type="component" value="Unassembled WGS sequence"/>
</dbReference>
<dbReference type="EMBL" id="CASHTH010002142">
    <property type="protein sequence ID" value="CAI8025364.1"/>
    <property type="molecule type" value="Genomic_DNA"/>
</dbReference>
<dbReference type="AlphaFoldDB" id="A0AA35S8Z1"/>
<name>A0AA35S8Z1_GEOBA</name>
<proteinExistence type="predicted"/>
<gene>
    <name evidence="1" type="ORF">GBAR_LOCUS14652</name>
</gene>
<sequence length="97" mass="10694">MSFKVAILGSPRSSGDVFWSNLTYGIQVYDLAAEQICSILHSPEHSNGIDVAKLGAIPVNKYEIYGGGRFFPSVTREASIYFSLWQSESTLWLPCCA</sequence>
<accession>A0AA35S8Z1</accession>
<keyword evidence="2" id="KW-1185">Reference proteome</keyword>
<protein>
    <submittedName>
        <fullName evidence="1">Uncharacterized protein</fullName>
    </submittedName>
</protein>
<comment type="caution">
    <text evidence="1">The sequence shown here is derived from an EMBL/GenBank/DDBJ whole genome shotgun (WGS) entry which is preliminary data.</text>
</comment>
<organism evidence="1 2">
    <name type="scientific">Geodia barretti</name>
    <name type="common">Barrett's horny sponge</name>
    <dbReference type="NCBI Taxonomy" id="519541"/>
    <lineage>
        <taxon>Eukaryota</taxon>
        <taxon>Metazoa</taxon>
        <taxon>Porifera</taxon>
        <taxon>Demospongiae</taxon>
        <taxon>Heteroscleromorpha</taxon>
        <taxon>Tetractinellida</taxon>
        <taxon>Astrophorina</taxon>
        <taxon>Geodiidae</taxon>
        <taxon>Geodia</taxon>
    </lineage>
</organism>
<reference evidence="1" key="1">
    <citation type="submission" date="2023-03" db="EMBL/GenBank/DDBJ databases">
        <authorList>
            <person name="Steffen K."/>
            <person name="Cardenas P."/>
        </authorList>
    </citation>
    <scope>NUCLEOTIDE SEQUENCE</scope>
</reference>
<evidence type="ECO:0000313" key="1">
    <source>
        <dbReference type="EMBL" id="CAI8025364.1"/>
    </source>
</evidence>
<evidence type="ECO:0000313" key="2">
    <source>
        <dbReference type="Proteomes" id="UP001174909"/>
    </source>
</evidence>